<dbReference type="InterPro" id="IPR007145">
    <property type="entry name" value="MAP65_Ase1_PRC1"/>
</dbReference>
<dbReference type="Gene3D" id="1.20.58.1520">
    <property type="match status" value="1"/>
</dbReference>
<dbReference type="PANTHER" id="PTHR19321">
    <property type="entry name" value="PROTEIN REGULATOR OF CYTOKINESIS 1 PRC1-RELATED"/>
    <property type="match status" value="1"/>
</dbReference>
<dbReference type="GO" id="GO:0005737">
    <property type="term" value="C:cytoplasm"/>
    <property type="evidence" value="ECO:0007669"/>
    <property type="project" value="TreeGrafter"/>
</dbReference>
<dbReference type="GO" id="GO:0008017">
    <property type="term" value="F:microtubule binding"/>
    <property type="evidence" value="ECO:0007669"/>
    <property type="project" value="InterPro"/>
</dbReference>
<feature type="compositionally biased region" description="Basic and acidic residues" evidence="2">
    <location>
        <begin position="525"/>
        <end position="535"/>
    </location>
</feature>
<feature type="coiled-coil region" evidence="1">
    <location>
        <begin position="88"/>
        <end position="143"/>
    </location>
</feature>
<sequence>MDNTSIMSFDYYEDFSFDLIKNVPWAQEMYEYLSQGLQKGFLNWCHYVIALSRDEKTIKLWAEEYKSEFEKYTCELITNIASVNSKVLSQVETLLSKLQKLCVELKIEMPHVGDNKLCLYEELDQLKKQIEEFEHMYRVRRDELNRIYAKQMEVCTSLGKAPKVFPKSPLLSLEEMENLQKHIDNLESEKYEREEKFLQCKYDLLELIKELDFKPTSDFENRVLFEDDSNFMVTDSNMKDLEKFHNKLVHSKNCMLEEINEKWAKLDRLWTVLEVNVAERSNFSDANRGQPKEVLKSLDKEIKRLDHIKKDNIKVFIEKYRTELQALWDECHCDVNTRDFEYFNADSYTEDYLELFDMEIQRWKKYREENKALLKLLDEYNTVWKKLAELEEAAAGPNRFHNRGGKLLLEEKERNKFKRRIPQIQESLISMAEKYREKTGHEFMTWGKTVEQFIDTLVQEIEKEKKQKLSVRKQQRDQLTPGRSKSTLSLAKSSTQLFNTPSQIALTRKTPELPNKRKLITTPRTDVKKKPRVETKAPTSEYKRRPKVVCSKVVTSRRSIDKKNKSQKRLSNSFQKENNSIAGETSGYDQFEMEMTRRSNSRSTLHYEQQQPFTPVSRVTRKNPFPPTNVPAIRIQPDTPSMGTPLRNRVLSAKVLTPRMPKTPRAATAFSTAKNNNNMQVDF</sequence>
<feature type="compositionally biased region" description="Polar residues" evidence="2">
    <location>
        <begin position="569"/>
        <end position="582"/>
    </location>
</feature>
<proteinExistence type="predicted"/>
<dbReference type="OrthoDB" id="642895at2759"/>
<accession>A0A9P0AV55</accession>
<dbReference type="Proteomes" id="UP001154078">
    <property type="component" value="Chromosome 2"/>
</dbReference>
<feature type="region of interest" description="Disordered" evidence="2">
    <location>
        <begin position="525"/>
        <end position="582"/>
    </location>
</feature>
<organism evidence="3 4">
    <name type="scientific">Brassicogethes aeneus</name>
    <name type="common">Rape pollen beetle</name>
    <name type="synonym">Meligethes aeneus</name>
    <dbReference type="NCBI Taxonomy" id="1431903"/>
    <lineage>
        <taxon>Eukaryota</taxon>
        <taxon>Metazoa</taxon>
        <taxon>Ecdysozoa</taxon>
        <taxon>Arthropoda</taxon>
        <taxon>Hexapoda</taxon>
        <taxon>Insecta</taxon>
        <taxon>Pterygota</taxon>
        <taxon>Neoptera</taxon>
        <taxon>Endopterygota</taxon>
        <taxon>Coleoptera</taxon>
        <taxon>Polyphaga</taxon>
        <taxon>Cucujiformia</taxon>
        <taxon>Nitidulidae</taxon>
        <taxon>Meligethinae</taxon>
        <taxon>Brassicogethes</taxon>
    </lineage>
</organism>
<name>A0A9P0AV55_BRAAE</name>
<keyword evidence="4" id="KW-1185">Reference proteome</keyword>
<dbReference type="GO" id="GO:1990023">
    <property type="term" value="C:mitotic spindle midzone"/>
    <property type="evidence" value="ECO:0007669"/>
    <property type="project" value="TreeGrafter"/>
</dbReference>
<feature type="region of interest" description="Disordered" evidence="2">
    <location>
        <begin position="606"/>
        <end position="646"/>
    </location>
</feature>
<protein>
    <recommendedName>
        <fullName evidence="5">Protein regulator of cytokinesis 1</fullName>
    </recommendedName>
</protein>
<dbReference type="AlphaFoldDB" id="A0A9P0AV55"/>
<dbReference type="Pfam" id="PF03999">
    <property type="entry name" value="MAP65_ASE1"/>
    <property type="match status" value="1"/>
</dbReference>
<gene>
    <name evidence="3" type="ORF">MELIAE_LOCUS3190</name>
</gene>
<reference evidence="3" key="1">
    <citation type="submission" date="2021-12" db="EMBL/GenBank/DDBJ databases">
        <authorList>
            <person name="King R."/>
        </authorList>
    </citation>
    <scope>NUCLEOTIDE SEQUENCE</scope>
</reference>
<evidence type="ECO:0000256" key="1">
    <source>
        <dbReference type="SAM" id="Coils"/>
    </source>
</evidence>
<evidence type="ECO:0008006" key="5">
    <source>
        <dbReference type="Google" id="ProtNLM"/>
    </source>
</evidence>
<dbReference type="GO" id="GO:0051256">
    <property type="term" value="P:mitotic spindle midzone assembly"/>
    <property type="evidence" value="ECO:0007669"/>
    <property type="project" value="TreeGrafter"/>
</dbReference>
<evidence type="ECO:0000256" key="2">
    <source>
        <dbReference type="SAM" id="MobiDB-lite"/>
    </source>
</evidence>
<evidence type="ECO:0000313" key="3">
    <source>
        <dbReference type="EMBL" id="CAH0550354.1"/>
    </source>
</evidence>
<keyword evidence="1" id="KW-0175">Coiled coil</keyword>
<dbReference type="PANTHER" id="PTHR19321:SF41">
    <property type="entry name" value="FASCETTO-RELATED"/>
    <property type="match status" value="1"/>
</dbReference>
<dbReference type="EMBL" id="OV121133">
    <property type="protein sequence ID" value="CAH0550354.1"/>
    <property type="molecule type" value="Genomic_DNA"/>
</dbReference>
<feature type="region of interest" description="Disordered" evidence="2">
    <location>
        <begin position="465"/>
        <end position="489"/>
    </location>
</feature>
<evidence type="ECO:0000313" key="4">
    <source>
        <dbReference type="Proteomes" id="UP001154078"/>
    </source>
</evidence>